<dbReference type="SUPFAM" id="SSF52467">
    <property type="entry name" value="DHS-like NAD/FAD-binding domain"/>
    <property type="match status" value="1"/>
</dbReference>
<dbReference type="GO" id="GO:0017136">
    <property type="term" value="F:histone deacetylase activity, NAD-dependent"/>
    <property type="evidence" value="ECO:0007669"/>
    <property type="project" value="TreeGrafter"/>
</dbReference>
<dbReference type="Gene3D" id="3.40.50.1220">
    <property type="entry name" value="TPP-binding domain"/>
    <property type="match status" value="1"/>
</dbReference>
<organism evidence="7 8">
    <name type="scientific">Boothiomyces macroporosus</name>
    <dbReference type="NCBI Taxonomy" id="261099"/>
    <lineage>
        <taxon>Eukaryota</taxon>
        <taxon>Fungi</taxon>
        <taxon>Fungi incertae sedis</taxon>
        <taxon>Chytridiomycota</taxon>
        <taxon>Chytridiomycota incertae sedis</taxon>
        <taxon>Chytridiomycetes</taxon>
        <taxon>Rhizophydiales</taxon>
        <taxon>Terramycetaceae</taxon>
        <taxon>Boothiomyces</taxon>
    </lineage>
</organism>
<dbReference type="GO" id="GO:0005634">
    <property type="term" value="C:nucleus"/>
    <property type="evidence" value="ECO:0007669"/>
    <property type="project" value="TreeGrafter"/>
</dbReference>
<feature type="binding site" evidence="4">
    <location>
        <position position="96"/>
    </location>
    <ligand>
        <name>Zn(2+)</name>
        <dbReference type="ChEBI" id="CHEBI:29105"/>
    </ligand>
</feature>
<dbReference type="GO" id="GO:0046872">
    <property type="term" value="F:metal ion binding"/>
    <property type="evidence" value="ECO:0007669"/>
    <property type="project" value="UniProtKB-KW"/>
</dbReference>
<dbReference type="PANTHER" id="PTHR11085:SF8">
    <property type="entry name" value="NAD-DEPENDENT HISTONE DEACETYLASE HST3"/>
    <property type="match status" value="1"/>
</dbReference>
<proteinExistence type="inferred from homology"/>
<keyword evidence="5" id="KW-0175">Coiled coil</keyword>
<feature type="coiled-coil region" evidence="5">
    <location>
        <begin position="213"/>
        <end position="242"/>
    </location>
</feature>
<keyword evidence="4" id="KW-0479">Metal-binding</keyword>
<evidence type="ECO:0000256" key="1">
    <source>
        <dbReference type="ARBA" id="ARBA00006924"/>
    </source>
</evidence>
<comment type="similarity">
    <text evidence="1">Belongs to the sirtuin family. Class I subfamily.</text>
</comment>
<protein>
    <recommendedName>
        <fullName evidence="6">Deacetylase sirtuin-type domain-containing protein</fullName>
    </recommendedName>
</protein>
<evidence type="ECO:0000256" key="5">
    <source>
        <dbReference type="SAM" id="Coils"/>
    </source>
</evidence>
<dbReference type="InterPro" id="IPR050134">
    <property type="entry name" value="NAD-dep_sirtuin_deacylases"/>
</dbReference>
<evidence type="ECO:0000259" key="6">
    <source>
        <dbReference type="PROSITE" id="PS50305"/>
    </source>
</evidence>
<feature type="binding site" evidence="4">
    <location>
        <position position="93"/>
    </location>
    <ligand>
        <name>Zn(2+)</name>
        <dbReference type="ChEBI" id="CHEBI:29105"/>
    </ligand>
</feature>
<reference evidence="7" key="1">
    <citation type="submission" date="2020-05" db="EMBL/GenBank/DDBJ databases">
        <title>Phylogenomic resolution of chytrid fungi.</title>
        <authorList>
            <person name="Stajich J.E."/>
            <person name="Amses K."/>
            <person name="Simmons R."/>
            <person name="Seto K."/>
            <person name="Myers J."/>
            <person name="Bonds A."/>
            <person name="Quandt C.A."/>
            <person name="Barry K."/>
            <person name="Liu P."/>
            <person name="Grigoriev I."/>
            <person name="Longcore J.E."/>
            <person name="James T.Y."/>
        </authorList>
    </citation>
    <scope>NUCLEOTIDE SEQUENCE</scope>
    <source>
        <strain evidence="7">PLAUS21</strain>
    </source>
</reference>
<evidence type="ECO:0000313" key="7">
    <source>
        <dbReference type="EMBL" id="KAJ3258873.1"/>
    </source>
</evidence>
<name>A0AAD5UIS3_9FUNG</name>
<evidence type="ECO:0000256" key="4">
    <source>
        <dbReference type="PROSITE-ProRule" id="PRU00236"/>
    </source>
</evidence>
<keyword evidence="4" id="KW-0862">Zinc</keyword>
<dbReference type="InterPro" id="IPR029035">
    <property type="entry name" value="DHS-like_NAD/FAD-binding_dom"/>
</dbReference>
<dbReference type="InterPro" id="IPR003000">
    <property type="entry name" value="Sirtuin"/>
</dbReference>
<dbReference type="InterPro" id="IPR026590">
    <property type="entry name" value="Ssirtuin_cat_dom"/>
</dbReference>
<feature type="active site" description="Proton acceptor" evidence="4">
    <location>
        <position position="60"/>
    </location>
</feature>
<comment type="caution">
    <text evidence="7">The sequence shown here is derived from an EMBL/GenBank/DDBJ whole genome shotgun (WGS) entry which is preliminary data.</text>
</comment>
<gene>
    <name evidence="7" type="ORF">HK103_003255</name>
</gene>
<feature type="binding site" evidence="4">
    <location>
        <position position="68"/>
    </location>
    <ligand>
        <name>Zn(2+)</name>
        <dbReference type="ChEBI" id="CHEBI:29105"/>
    </ligand>
</feature>
<dbReference type="AlphaFoldDB" id="A0AAD5UIS3"/>
<sequence length="290" mass="32778">MAALKKTSDNACVTKTHQFIKKMSDWNKLLRCYTQNIDDLDDRAGLYAGFDSKADVVKMHGDLNTVKCTLCSHSQESDPSILSIFDSGEAPACPRCFEIASNREKLGKRAVNIGTLRPNIVLYDEHHAKGELIADLQNSDLKKKPDVLIVMGTSLKIVGVKRLIKAFAEPIKEKGGFVLYVNMNEASKEWESTFNYQLIGTSDSACEKLWKRMDELQEIQAQNKIKREKQKEQRLLKKEREMAVVSSIENHFKAVKCTPMLILDVEAIKKESDKSKFDFSNHAATLEGNF</sequence>
<dbReference type="Pfam" id="PF02146">
    <property type="entry name" value="SIR2"/>
    <property type="match status" value="1"/>
</dbReference>
<keyword evidence="2" id="KW-0808">Transferase</keyword>
<keyword evidence="8" id="KW-1185">Reference proteome</keyword>
<dbReference type="PROSITE" id="PS50305">
    <property type="entry name" value="SIRTUIN"/>
    <property type="match status" value="1"/>
</dbReference>
<evidence type="ECO:0000256" key="3">
    <source>
        <dbReference type="ARBA" id="ARBA00023027"/>
    </source>
</evidence>
<evidence type="ECO:0000313" key="8">
    <source>
        <dbReference type="Proteomes" id="UP001210925"/>
    </source>
</evidence>
<feature type="domain" description="Deacetylase sirtuin-type" evidence="6">
    <location>
        <begin position="1"/>
        <end position="239"/>
    </location>
</feature>
<dbReference type="Proteomes" id="UP001210925">
    <property type="component" value="Unassembled WGS sequence"/>
</dbReference>
<keyword evidence="3" id="KW-0520">NAD</keyword>
<feature type="binding site" evidence="4">
    <location>
        <position position="71"/>
    </location>
    <ligand>
        <name>Zn(2+)</name>
        <dbReference type="ChEBI" id="CHEBI:29105"/>
    </ligand>
</feature>
<dbReference type="PANTHER" id="PTHR11085">
    <property type="entry name" value="NAD-DEPENDENT PROTEIN DEACYLASE SIRTUIN-5, MITOCHONDRIAL-RELATED"/>
    <property type="match status" value="1"/>
</dbReference>
<dbReference type="EMBL" id="JADGKB010000023">
    <property type="protein sequence ID" value="KAJ3258873.1"/>
    <property type="molecule type" value="Genomic_DNA"/>
</dbReference>
<dbReference type="GO" id="GO:0070403">
    <property type="term" value="F:NAD+ binding"/>
    <property type="evidence" value="ECO:0007669"/>
    <property type="project" value="InterPro"/>
</dbReference>
<evidence type="ECO:0000256" key="2">
    <source>
        <dbReference type="ARBA" id="ARBA00022679"/>
    </source>
</evidence>
<accession>A0AAD5UIS3</accession>